<name>E2FYX4_STAAU</name>
<evidence type="ECO:0000256" key="1">
    <source>
        <dbReference type="SAM" id="Phobius"/>
    </source>
</evidence>
<feature type="transmembrane region" description="Helical" evidence="1">
    <location>
        <begin position="7"/>
        <end position="28"/>
    </location>
</feature>
<dbReference type="EMBL" id="HM211303">
    <property type="protein sequence ID" value="ADN95153.1"/>
    <property type="molecule type" value="Genomic_DNA"/>
</dbReference>
<keyword evidence="1" id="KW-0472">Membrane</keyword>
<organism evidence="2">
    <name type="scientific">Staphylococcus aureus</name>
    <dbReference type="NCBI Taxonomy" id="1280"/>
    <lineage>
        <taxon>Bacteria</taxon>
        <taxon>Bacillati</taxon>
        <taxon>Bacillota</taxon>
        <taxon>Bacilli</taxon>
        <taxon>Bacillales</taxon>
        <taxon>Staphylococcaceae</taxon>
        <taxon>Staphylococcus</taxon>
    </lineage>
</organism>
<evidence type="ECO:0000313" key="2">
    <source>
        <dbReference type="EMBL" id="ADN95153.1"/>
    </source>
</evidence>
<proteinExistence type="predicted"/>
<sequence length="93" mass="10810">MCVQLTYAYTIHILASALPLNLGMFTVYHNQLSIHFTLEYITSSFTIAIPFFSVSIINRLHIPFLLLNTIKHYQYHSKKSISLRRPLELIEAK</sequence>
<keyword evidence="1" id="KW-1133">Transmembrane helix</keyword>
<accession>E2FYX4</accession>
<keyword evidence="1" id="KW-0812">Transmembrane</keyword>
<protein>
    <submittedName>
        <fullName evidence="2">Uncharacterized protein</fullName>
    </submittedName>
</protein>
<dbReference type="AlphaFoldDB" id="E2FYX4"/>
<reference evidence="2" key="1">
    <citation type="journal article" date="2010" name="Mol. Microbiol.">
        <title>Adaptation of Staphylococcus aureus to ruminant and equine hosts involves SaPI-carried variants of von Willebrand factor-binding protein.</title>
        <authorList>
            <person name="Viana D."/>
            <person name="Blanco J."/>
            <person name="Tormo-Mas M.A."/>
            <person name="Selva L."/>
            <person name="Guinane C.M."/>
            <person name="Baselga R."/>
            <person name="Corpa J.M."/>
            <person name="Lasa I."/>
            <person name="Novick R.P."/>
            <person name="Fitzgerald J.R."/>
            <person name="Penades J.R."/>
        </authorList>
    </citation>
    <scope>NUCLEOTIDE SEQUENCE</scope>
    <source>
        <strain evidence="2">BA4</strain>
    </source>
</reference>